<proteinExistence type="inferred from homology"/>
<comment type="caution">
    <text evidence="5">The sequence shown here is derived from an EMBL/GenBank/DDBJ whole genome shotgun (WGS) entry which is preliminary data.</text>
</comment>
<feature type="domain" description="Nudix hydrolase" evidence="4">
    <location>
        <begin position="11"/>
        <end position="151"/>
    </location>
</feature>
<name>A0A2U3DC45_SULT2</name>
<dbReference type="InterPro" id="IPR015797">
    <property type="entry name" value="NUDIX_hydrolase-like_dom_sf"/>
</dbReference>
<accession>A0A2U3DC45</accession>
<dbReference type="PRINTS" id="PR00502">
    <property type="entry name" value="NUDIXFAMILY"/>
</dbReference>
<evidence type="ECO:0000259" key="4">
    <source>
        <dbReference type="PROSITE" id="PS51462"/>
    </source>
</evidence>
<dbReference type="EMBL" id="MPDK01000002">
    <property type="protein sequence ID" value="PWI58815.1"/>
    <property type="molecule type" value="Genomic_DNA"/>
</dbReference>
<organism evidence="5 6">
    <name type="scientific">Sulfoacidibacillus thermotolerans</name>
    <name type="common">Acidibacillus sulfuroxidans</name>
    <dbReference type="NCBI Taxonomy" id="1765684"/>
    <lineage>
        <taxon>Bacteria</taxon>
        <taxon>Bacillati</taxon>
        <taxon>Bacillota</taxon>
        <taxon>Bacilli</taxon>
        <taxon>Bacillales</taxon>
        <taxon>Alicyclobacillaceae</taxon>
        <taxon>Sulfoacidibacillus</taxon>
    </lineage>
</organism>
<dbReference type="Proteomes" id="UP000245380">
    <property type="component" value="Unassembled WGS sequence"/>
</dbReference>
<evidence type="ECO:0000313" key="5">
    <source>
        <dbReference type="EMBL" id="PWI58815.1"/>
    </source>
</evidence>
<dbReference type="AlphaFoldDB" id="A0A2U3DC45"/>
<dbReference type="PANTHER" id="PTHR43046">
    <property type="entry name" value="GDP-MANNOSE MANNOSYL HYDROLASE"/>
    <property type="match status" value="1"/>
</dbReference>
<keyword evidence="2 3" id="KW-0378">Hydrolase</keyword>
<keyword evidence="6" id="KW-1185">Reference proteome</keyword>
<dbReference type="PROSITE" id="PS00893">
    <property type="entry name" value="NUDIX_BOX"/>
    <property type="match status" value="1"/>
</dbReference>
<dbReference type="RefSeq" id="WP_109429408.1">
    <property type="nucleotide sequence ID" value="NZ_MPDK01000002.1"/>
</dbReference>
<evidence type="ECO:0000256" key="1">
    <source>
        <dbReference type="ARBA" id="ARBA00001946"/>
    </source>
</evidence>
<evidence type="ECO:0000256" key="2">
    <source>
        <dbReference type="ARBA" id="ARBA00022801"/>
    </source>
</evidence>
<dbReference type="OrthoDB" id="9800077at2"/>
<dbReference type="InterPro" id="IPR020084">
    <property type="entry name" value="NUDIX_hydrolase_CS"/>
</dbReference>
<dbReference type="CDD" id="cd03674">
    <property type="entry name" value="NUDIX_Hydrolase"/>
    <property type="match status" value="1"/>
</dbReference>
<dbReference type="PROSITE" id="PS51462">
    <property type="entry name" value="NUDIX"/>
    <property type="match status" value="1"/>
</dbReference>
<comment type="cofactor">
    <cofactor evidence="1">
        <name>Mg(2+)</name>
        <dbReference type="ChEBI" id="CHEBI:18420"/>
    </cofactor>
</comment>
<evidence type="ECO:0000313" key="6">
    <source>
        <dbReference type="Proteomes" id="UP000245380"/>
    </source>
</evidence>
<protein>
    <recommendedName>
        <fullName evidence="4">Nudix hydrolase domain-containing protein</fullName>
    </recommendedName>
</protein>
<dbReference type="Pfam" id="PF00293">
    <property type="entry name" value="NUDIX"/>
    <property type="match status" value="1"/>
</dbReference>
<dbReference type="PANTHER" id="PTHR43046:SF14">
    <property type="entry name" value="MUTT_NUDIX FAMILY PROTEIN"/>
    <property type="match status" value="1"/>
</dbReference>
<dbReference type="Gene3D" id="3.90.79.10">
    <property type="entry name" value="Nucleoside Triphosphate Pyrophosphohydrolase"/>
    <property type="match status" value="1"/>
</dbReference>
<dbReference type="InterPro" id="IPR000086">
    <property type="entry name" value="NUDIX_hydrolase_dom"/>
</dbReference>
<sequence length="156" mass="17184">MGVYKGNQGVTRDFVATGIVVDGDRVLLLFHHKLRRWLPPGGHIEAPELPEDAAIREVFEETGLVVEILAEHEPAGFEHALARPAGIQLEDIEPGHQHIDLIYFARPIGNKEPKRNAESDAIGWFTLEEMRAMEVTEEVIAWGAKAIGAVSKMTGA</sequence>
<evidence type="ECO:0000256" key="3">
    <source>
        <dbReference type="RuleBase" id="RU003476"/>
    </source>
</evidence>
<reference evidence="5 6" key="1">
    <citation type="submission" date="2016-11" db="EMBL/GenBank/DDBJ databases">
        <title>Comparative genomics of Acidibacillus ferroxidans species.</title>
        <authorList>
            <person name="Oliveira G."/>
            <person name="Nunes G."/>
            <person name="Oliveira R."/>
            <person name="Araujo F."/>
            <person name="Salim A."/>
            <person name="Scholte L."/>
            <person name="Morais D."/>
            <person name="Nancucheo I."/>
            <person name="Johnson D.B."/>
            <person name="Grail B."/>
            <person name="Bittencourt J."/>
            <person name="Valadares R."/>
        </authorList>
    </citation>
    <scope>NUCLEOTIDE SEQUENCE [LARGE SCALE GENOMIC DNA]</scope>
    <source>
        <strain evidence="5 6">Y002</strain>
    </source>
</reference>
<dbReference type="InterPro" id="IPR020476">
    <property type="entry name" value="Nudix_hydrolase"/>
</dbReference>
<dbReference type="SUPFAM" id="SSF55811">
    <property type="entry name" value="Nudix"/>
    <property type="match status" value="1"/>
</dbReference>
<gene>
    <name evidence="5" type="ORF">BM613_01610</name>
</gene>
<dbReference type="GO" id="GO:0016787">
    <property type="term" value="F:hydrolase activity"/>
    <property type="evidence" value="ECO:0007669"/>
    <property type="project" value="UniProtKB-KW"/>
</dbReference>
<comment type="similarity">
    <text evidence="3">Belongs to the Nudix hydrolase family.</text>
</comment>